<keyword evidence="5 8" id="KW-0812">Transmembrane</keyword>
<evidence type="ECO:0000256" key="8">
    <source>
        <dbReference type="SAM" id="Phobius"/>
    </source>
</evidence>
<feature type="transmembrane region" description="Helical" evidence="8">
    <location>
        <begin position="291"/>
        <end position="311"/>
    </location>
</feature>
<dbReference type="KEGG" id="ruj:E5Z56_07700"/>
<feature type="transmembrane region" description="Helical" evidence="8">
    <location>
        <begin position="427"/>
        <end position="445"/>
    </location>
</feature>
<sequence>MEQSTQNRPDLISKIIGFFCIALFAVIILSKCIYLFDLVPNLIAVVGSVFIVTLCVVVIIKYDYIISKINIFFTRINGIGYGKLIIFIAIISLITKFIAVMAFHINSIDDHSDINVYVTTSKELADYGMVKQYANYCNSFSHMFWYAVFLTPVTRLFGISQLAYSIYLSITLTLVCALVFDTMSFLYSKAIAFSVAFLFCILPSQILLPQYVTHEIASMFFLFIGIWLYFKISKQVKKRYLKIIAIVGSFVSFFLCSQMNSIGLIAMIALTIILIIELIRCLSKRTIMSFAIKIVSLLLIFIIGSVIFNAFQINHSKITREKNNKVLWTLYVGSNYEHNGEWFPDKKWDDYPENYSNDEIDDYHMALISQQYKELISSPQKLLSLIKHKITVIWGNFSYSIGYTNETIPNESISKFYNQYLFKPLTFIEYLVLLLLAVFGLASLIRNKSAKKEYLIVFTQLYLLGTTSLLLLTECRNKYTISLIPIFLIICIASSSNFEKS</sequence>
<evidence type="ECO:0000313" key="9">
    <source>
        <dbReference type="EMBL" id="QCT07249.1"/>
    </source>
</evidence>
<evidence type="ECO:0008006" key="11">
    <source>
        <dbReference type="Google" id="ProtNLM"/>
    </source>
</evidence>
<evidence type="ECO:0000313" key="10">
    <source>
        <dbReference type="Proteomes" id="UP000301475"/>
    </source>
</evidence>
<feature type="transmembrane region" description="Helical" evidence="8">
    <location>
        <begin position="12"/>
        <end position="36"/>
    </location>
</feature>
<dbReference type="PANTHER" id="PTHR33908">
    <property type="entry name" value="MANNOSYLTRANSFERASE YKCB-RELATED"/>
    <property type="match status" value="1"/>
</dbReference>
<dbReference type="Proteomes" id="UP000301475">
    <property type="component" value="Chromosome"/>
</dbReference>
<dbReference type="PANTHER" id="PTHR33908:SF11">
    <property type="entry name" value="MEMBRANE PROTEIN"/>
    <property type="match status" value="1"/>
</dbReference>
<feature type="transmembrane region" description="Helical" evidence="8">
    <location>
        <begin position="162"/>
        <end position="180"/>
    </location>
</feature>
<feature type="transmembrane region" description="Helical" evidence="8">
    <location>
        <begin position="212"/>
        <end position="230"/>
    </location>
</feature>
<accession>A0A4P8XYG1</accession>
<organism evidence="9 10">
    <name type="scientific">Ruminococcus bovis</name>
    <dbReference type="NCBI Taxonomy" id="2564099"/>
    <lineage>
        <taxon>Bacteria</taxon>
        <taxon>Bacillati</taxon>
        <taxon>Bacillota</taxon>
        <taxon>Clostridia</taxon>
        <taxon>Eubacteriales</taxon>
        <taxon>Oscillospiraceae</taxon>
        <taxon>Ruminococcus</taxon>
    </lineage>
</organism>
<keyword evidence="7 8" id="KW-0472">Membrane</keyword>
<evidence type="ECO:0000256" key="6">
    <source>
        <dbReference type="ARBA" id="ARBA00022989"/>
    </source>
</evidence>
<dbReference type="InterPro" id="IPR050297">
    <property type="entry name" value="LipidA_mod_glycosyltrf_83"/>
</dbReference>
<keyword evidence="10" id="KW-1185">Reference proteome</keyword>
<evidence type="ECO:0000256" key="3">
    <source>
        <dbReference type="ARBA" id="ARBA00022676"/>
    </source>
</evidence>
<evidence type="ECO:0000256" key="4">
    <source>
        <dbReference type="ARBA" id="ARBA00022679"/>
    </source>
</evidence>
<evidence type="ECO:0000256" key="1">
    <source>
        <dbReference type="ARBA" id="ARBA00004651"/>
    </source>
</evidence>
<keyword evidence="4" id="KW-0808">Transferase</keyword>
<feature type="transmembrane region" description="Helical" evidence="8">
    <location>
        <begin position="239"/>
        <end position="255"/>
    </location>
</feature>
<evidence type="ECO:0000256" key="7">
    <source>
        <dbReference type="ARBA" id="ARBA00023136"/>
    </source>
</evidence>
<keyword evidence="2" id="KW-1003">Cell membrane</keyword>
<dbReference type="OrthoDB" id="2787520at2"/>
<comment type="subcellular location">
    <subcellularLocation>
        <location evidence="1">Cell membrane</location>
        <topology evidence="1">Multi-pass membrane protein</topology>
    </subcellularLocation>
</comment>
<gene>
    <name evidence="9" type="ORF">E5Z56_07700</name>
</gene>
<evidence type="ECO:0000256" key="5">
    <source>
        <dbReference type="ARBA" id="ARBA00022692"/>
    </source>
</evidence>
<name>A0A4P8XYG1_9FIRM</name>
<evidence type="ECO:0000256" key="2">
    <source>
        <dbReference type="ARBA" id="ARBA00022475"/>
    </source>
</evidence>
<protein>
    <recommendedName>
        <fullName evidence="11">Glycosyltransferase RgtA/B/C/D-like domain-containing protein</fullName>
    </recommendedName>
</protein>
<proteinExistence type="predicted"/>
<keyword evidence="3" id="KW-0328">Glycosyltransferase</keyword>
<feature type="transmembrane region" description="Helical" evidence="8">
    <location>
        <begin position="479"/>
        <end position="498"/>
    </location>
</feature>
<dbReference type="GO" id="GO:0005886">
    <property type="term" value="C:plasma membrane"/>
    <property type="evidence" value="ECO:0007669"/>
    <property type="project" value="UniProtKB-SubCell"/>
</dbReference>
<feature type="transmembrane region" description="Helical" evidence="8">
    <location>
        <begin position="42"/>
        <end position="64"/>
    </location>
</feature>
<dbReference type="AlphaFoldDB" id="A0A4P8XYG1"/>
<dbReference type="EMBL" id="CP039381">
    <property type="protein sequence ID" value="QCT07249.1"/>
    <property type="molecule type" value="Genomic_DNA"/>
</dbReference>
<feature type="transmembrane region" description="Helical" evidence="8">
    <location>
        <begin position="454"/>
        <end position="473"/>
    </location>
</feature>
<feature type="transmembrane region" description="Helical" evidence="8">
    <location>
        <begin position="187"/>
        <end position="206"/>
    </location>
</feature>
<reference evidence="9 10" key="1">
    <citation type="submission" date="2019-04" db="EMBL/GenBank/DDBJ databases">
        <authorList>
            <person name="Embree M."/>
            <person name="Gaffney J.R."/>
        </authorList>
    </citation>
    <scope>NUCLEOTIDE SEQUENCE [LARGE SCALE GENOMIC DNA]</scope>
    <source>
        <strain evidence="9 10">JE7A12</strain>
    </source>
</reference>
<dbReference type="GO" id="GO:0016763">
    <property type="term" value="F:pentosyltransferase activity"/>
    <property type="evidence" value="ECO:0007669"/>
    <property type="project" value="TreeGrafter"/>
</dbReference>
<dbReference type="RefSeq" id="WP_138157292.1">
    <property type="nucleotide sequence ID" value="NZ_CP039381.1"/>
</dbReference>
<dbReference type="GO" id="GO:0009103">
    <property type="term" value="P:lipopolysaccharide biosynthetic process"/>
    <property type="evidence" value="ECO:0007669"/>
    <property type="project" value="UniProtKB-ARBA"/>
</dbReference>
<feature type="transmembrane region" description="Helical" evidence="8">
    <location>
        <begin position="84"/>
        <end position="105"/>
    </location>
</feature>
<keyword evidence="6 8" id="KW-1133">Transmembrane helix</keyword>